<organism evidence="2 3">
    <name type="scientific">Haplochromis burtoni</name>
    <name type="common">Burton's mouthbrooder</name>
    <name type="synonym">Chromis burtoni</name>
    <dbReference type="NCBI Taxonomy" id="8153"/>
    <lineage>
        <taxon>Eukaryota</taxon>
        <taxon>Metazoa</taxon>
        <taxon>Chordata</taxon>
        <taxon>Craniata</taxon>
        <taxon>Vertebrata</taxon>
        <taxon>Euteleostomi</taxon>
        <taxon>Actinopterygii</taxon>
        <taxon>Neopterygii</taxon>
        <taxon>Teleostei</taxon>
        <taxon>Neoteleostei</taxon>
        <taxon>Acanthomorphata</taxon>
        <taxon>Ovalentaria</taxon>
        <taxon>Cichlomorphae</taxon>
        <taxon>Cichliformes</taxon>
        <taxon>Cichlidae</taxon>
        <taxon>African cichlids</taxon>
        <taxon>Pseudocrenilabrinae</taxon>
        <taxon>Haplochromini</taxon>
        <taxon>Haplochromis</taxon>
    </lineage>
</organism>
<dbReference type="SUPFAM" id="SSF47986">
    <property type="entry name" value="DEATH domain"/>
    <property type="match status" value="1"/>
</dbReference>
<dbReference type="Gene3D" id="1.10.533.10">
    <property type="entry name" value="Death Domain, Fas"/>
    <property type="match status" value="1"/>
</dbReference>
<evidence type="ECO:0000259" key="1">
    <source>
        <dbReference type="PROSITE" id="PS50209"/>
    </source>
</evidence>
<protein>
    <recommendedName>
        <fullName evidence="1">CARD domain-containing protein</fullName>
    </recommendedName>
</protein>
<evidence type="ECO:0000313" key="3">
    <source>
        <dbReference type="Proteomes" id="UP000264840"/>
    </source>
</evidence>
<accession>A0A3Q2WB07</accession>
<reference evidence="2" key="2">
    <citation type="submission" date="2025-09" db="UniProtKB">
        <authorList>
            <consortium name="Ensembl"/>
        </authorList>
    </citation>
    <scope>IDENTIFICATION</scope>
</reference>
<dbReference type="InterPro" id="IPR011029">
    <property type="entry name" value="DEATH-like_dom_sf"/>
</dbReference>
<dbReference type="InterPro" id="IPR001315">
    <property type="entry name" value="CARD"/>
</dbReference>
<dbReference type="STRING" id="8153.ENSHBUP00000018689"/>
<dbReference type="OMA" id="CEADPYL"/>
<feature type="domain" description="CARD" evidence="1">
    <location>
        <begin position="1"/>
        <end position="84"/>
    </location>
</feature>
<dbReference type="AlphaFoldDB" id="A0A3Q2WB07"/>
<reference evidence="2" key="1">
    <citation type="submission" date="2025-08" db="UniProtKB">
        <authorList>
            <consortium name="Ensembl"/>
        </authorList>
    </citation>
    <scope>IDENTIFICATION</scope>
</reference>
<keyword evidence="3" id="KW-1185">Reference proteome</keyword>
<dbReference type="GeneTree" id="ENSGT00970000193497"/>
<dbReference type="Ensembl" id="ENSHBUT00000027804.1">
    <property type="protein sequence ID" value="ENSHBUP00000018689.1"/>
    <property type="gene ID" value="ENSHBUG00000020779.1"/>
</dbReference>
<proteinExistence type="predicted"/>
<dbReference type="Proteomes" id="UP000264840">
    <property type="component" value="Unplaced"/>
</dbReference>
<sequence>MLMAVRSRFMDSVSKAVLSRLLDKLLEHRIIIDDEIDLGRADGRVNNARRVIDMVRRKGSQACSALIAALCKVDPFVSKELHLM</sequence>
<name>A0A3Q2WB07_HAPBU</name>
<dbReference type="GO" id="GO:0042981">
    <property type="term" value="P:regulation of apoptotic process"/>
    <property type="evidence" value="ECO:0007669"/>
    <property type="project" value="InterPro"/>
</dbReference>
<evidence type="ECO:0000313" key="2">
    <source>
        <dbReference type="Ensembl" id="ENSHBUP00000018689.1"/>
    </source>
</evidence>
<dbReference type="Pfam" id="PF00619">
    <property type="entry name" value="CARD"/>
    <property type="match status" value="1"/>
</dbReference>
<dbReference type="PROSITE" id="PS50209">
    <property type="entry name" value="CARD"/>
    <property type="match status" value="1"/>
</dbReference>